<evidence type="ECO:0000256" key="1">
    <source>
        <dbReference type="SAM" id="MobiDB-lite"/>
    </source>
</evidence>
<evidence type="ECO:0000313" key="3">
    <source>
        <dbReference type="Proteomes" id="UP000033710"/>
    </source>
</evidence>
<dbReference type="EMBL" id="AXCR01000001">
    <property type="protein sequence ID" value="KJR89188.1"/>
    <property type="molecule type" value="Genomic_DNA"/>
</dbReference>
<dbReference type="Proteomes" id="UP000033710">
    <property type="component" value="Unassembled WGS sequence"/>
</dbReference>
<dbReference type="KEGG" id="ssck:SPSK_06789"/>
<evidence type="ECO:0000313" key="2">
    <source>
        <dbReference type="EMBL" id="KJR89188.1"/>
    </source>
</evidence>
<sequence>MDRIKEVSSGPSPAPFELSPLNLDAWPRRLVLYIVLDFDRLVSSPVLCRPKLQCVLYRGRVARHPFGSHPGEADRSAWRVHFSAHKIWTTR</sequence>
<gene>
    <name evidence="2" type="ORF">SPSK_06789</name>
</gene>
<name>A0A0F2MHL6_SPOSC</name>
<reference evidence="2 3" key="1">
    <citation type="journal article" date="2014" name="BMC Genomics">
        <title>Comparative genomics of the major fungal agents of human and animal Sporotrichosis: Sporothrix schenckii and Sporothrix brasiliensis.</title>
        <authorList>
            <person name="Teixeira M.M."/>
            <person name="de Almeida L.G."/>
            <person name="Kubitschek-Barreira P."/>
            <person name="Alves F.L."/>
            <person name="Kioshima E.S."/>
            <person name="Abadio A.K."/>
            <person name="Fernandes L."/>
            <person name="Derengowski L.S."/>
            <person name="Ferreira K.S."/>
            <person name="Souza R.C."/>
            <person name="Ruiz J.C."/>
            <person name="de Andrade N.C."/>
            <person name="Paes H.C."/>
            <person name="Nicola A.M."/>
            <person name="Albuquerque P."/>
            <person name="Gerber A.L."/>
            <person name="Martins V.P."/>
            <person name="Peconick L.D."/>
            <person name="Neto A.V."/>
            <person name="Chaucanez C.B."/>
            <person name="Silva P.A."/>
            <person name="Cunha O.L."/>
            <person name="de Oliveira F.F."/>
            <person name="dos Santos T.C."/>
            <person name="Barros A.L."/>
            <person name="Soares M.A."/>
            <person name="de Oliveira L.M."/>
            <person name="Marini M.M."/>
            <person name="Villalobos-Duno H."/>
            <person name="Cunha M.M."/>
            <person name="de Hoog S."/>
            <person name="da Silveira J.F."/>
            <person name="Henrissat B."/>
            <person name="Nino-Vega G.A."/>
            <person name="Cisalpino P.S."/>
            <person name="Mora-Montes H.M."/>
            <person name="Almeida S.R."/>
            <person name="Stajich J.E."/>
            <person name="Lopes-Bezerra L.M."/>
            <person name="Vasconcelos A.T."/>
            <person name="Felipe M.S."/>
        </authorList>
    </citation>
    <scope>NUCLEOTIDE SEQUENCE [LARGE SCALE GENOMIC DNA]</scope>
    <source>
        <strain evidence="2 3">1099-18</strain>
    </source>
</reference>
<feature type="region of interest" description="Disordered" evidence="1">
    <location>
        <begin position="1"/>
        <end position="20"/>
    </location>
</feature>
<dbReference type="GeneID" id="27668761"/>
<comment type="caution">
    <text evidence="2">The sequence shown here is derived from an EMBL/GenBank/DDBJ whole genome shotgun (WGS) entry which is preliminary data.</text>
</comment>
<proteinExistence type="predicted"/>
<accession>A0A0F2MHL6</accession>
<dbReference type="VEuPathDB" id="FungiDB:SPSK_06789"/>
<dbReference type="RefSeq" id="XP_016591864.1">
    <property type="nucleotide sequence ID" value="XM_016733484.1"/>
</dbReference>
<organism evidence="2 3">
    <name type="scientific">Sporothrix schenckii 1099-18</name>
    <dbReference type="NCBI Taxonomy" id="1397361"/>
    <lineage>
        <taxon>Eukaryota</taxon>
        <taxon>Fungi</taxon>
        <taxon>Dikarya</taxon>
        <taxon>Ascomycota</taxon>
        <taxon>Pezizomycotina</taxon>
        <taxon>Sordariomycetes</taxon>
        <taxon>Sordariomycetidae</taxon>
        <taxon>Ophiostomatales</taxon>
        <taxon>Ophiostomataceae</taxon>
        <taxon>Sporothrix</taxon>
    </lineage>
</organism>
<reference evidence="2 3" key="2">
    <citation type="journal article" date="2015" name="Eukaryot. Cell">
        <title>Asexual propagation of a virulent clone complex in a human and feline outbreak of sporotrichosis.</title>
        <authorList>
            <person name="Teixeira Mde M."/>
            <person name="Rodrigues A.M."/>
            <person name="Tsui C.K."/>
            <person name="de Almeida L.G."/>
            <person name="Van Diepeningen A.D."/>
            <person name="van den Ende B.G."/>
            <person name="Fernandes G.F."/>
            <person name="Kano R."/>
            <person name="Hamelin R.C."/>
            <person name="Lopes-Bezerra L.M."/>
            <person name="Vasconcelos A.T."/>
            <person name="de Hoog S."/>
            <person name="de Camargo Z.P."/>
            <person name="Felipe M.S."/>
        </authorList>
    </citation>
    <scope>NUCLEOTIDE SEQUENCE [LARGE SCALE GENOMIC DNA]</scope>
    <source>
        <strain evidence="2 3">1099-18</strain>
    </source>
</reference>
<dbReference type="AlphaFoldDB" id="A0A0F2MHL6"/>
<protein>
    <submittedName>
        <fullName evidence="2">Uncharacterized protein</fullName>
    </submittedName>
</protein>